<evidence type="ECO:0000313" key="4">
    <source>
        <dbReference type="Proteomes" id="UP000593564"/>
    </source>
</evidence>
<dbReference type="Proteomes" id="UP000593564">
    <property type="component" value="Unassembled WGS sequence"/>
</dbReference>
<organism evidence="3 4">
    <name type="scientific">Camellia sinensis</name>
    <name type="common">Tea plant</name>
    <name type="synonym">Thea sinensis</name>
    <dbReference type="NCBI Taxonomy" id="4442"/>
    <lineage>
        <taxon>Eukaryota</taxon>
        <taxon>Viridiplantae</taxon>
        <taxon>Streptophyta</taxon>
        <taxon>Embryophyta</taxon>
        <taxon>Tracheophyta</taxon>
        <taxon>Spermatophyta</taxon>
        <taxon>Magnoliopsida</taxon>
        <taxon>eudicotyledons</taxon>
        <taxon>Gunneridae</taxon>
        <taxon>Pentapetalae</taxon>
        <taxon>asterids</taxon>
        <taxon>Ericales</taxon>
        <taxon>Theaceae</taxon>
        <taxon>Camellia</taxon>
    </lineage>
</organism>
<keyword evidence="1" id="KW-0547">Nucleotide-binding</keyword>
<comment type="caution">
    <text evidence="3">The sequence shown here is derived from an EMBL/GenBank/DDBJ whole genome shotgun (WGS) entry which is preliminary data.</text>
</comment>
<reference evidence="3 4" key="2">
    <citation type="submission" date="2020-07" db="EMBL/GenBank/DDBJ databases">
        <title>Genome assembly of wild tea tree DASZ reveals pedigree and selection history of tea varieties.</title>
        <authorList>
            <person name="Zhang W."/>
        </authorList>
    </citation>
    <scope>NUCLEOTIDE SEQUENCE [LARGE SCALE GENOMIC DNA]</scope>
    <source>
        <strain evidence="4">cv. G240</strain>
        <tissue evidence="3">Leaf</tissue>
    </source>
</reference>
<keyword evidence="4" id="KW-1185">Reference proteome</keyword>
<protein>
    <recommendedName>
        <fullName evidence="2">Protein kinase domain-containing protein</fullName>
    </recommendedName>
</protein>
<accession>A0A7J7GDI4</accession>
<feature type="domain" description="Protein kinase" evidence="2">
    <location>
        <begin position="3"/>
        <end position="204"/>
    </location>
</feature>
<dbReference type="GO" id="GO:0005524">
    <property type="term" value="F:ATP binding"/>
    <property type="evidence" value="ECO:0007669"/>
    <property type="project" value="UniProtKB-UniRule"/>
</dbReference>
<dbReference type="PROSITE" id="PS00107">
    <property type="entry name" value="PROTEIN_KINASE_ATP"/>
    <property type="match status" value="1"/>
</dbReference>
<dbReference type="AlphaFoldDB" id="A0A7J7GDI4"/>
<reference evidence="4" key="1">
    <citation type="journal article" date="2020" name="Nat. Commun.">
        <title>Genome assembly of wild tea tree DASZ reveals pedigree and selection history of tea varieties.</title>
        <authorList>
            <person name="Zhang W."/>
            <person name="Zhang Y."/>
            <person name="Qiu H."/>
            <person name="Guo Y."/>
            <person name="Wan H."/>
            <person name="Zhang X."/>
            <person name="Scossa F."/>
            <person name="Alseekh S."/>
            <person name="Zhang Q."/>
            <person name="Wang P."/>
            <person name="Xu L."/>
            <person name="Schmidt M.H."/>
            <person name="Jia X."/>
            <person name="Li D."/>
            <person name="Zhu A."/>
            <person name="Guo F."/>
            <person name="Chen W."/>
            <person name="Ni D."/>
            <person name="Usadel B."/>
            <person name="Fernie A.R."/>
            <person name="Wen W."/>
        </authorList>
    </citation>
    <scope>NUCLEOTIDE SEQUENCE [LARGE SCALE GENOMIC DNA]</scope>
    <source>
        <strain evidence="4">cv. G240</strain>
    </source>
</reference>
<keyword evidence="1" id="KW-0067">ATP-binding</keyword>
<dbReference type="InterPro" id="IPR052751">
    <property type="entry name" value="Plant_MAPKKK"/>
</dbReference>
<dbReference type="Pfam" id="PF00069">
    <property type="entry name" value="Pkinase"/>
    <property type="match status" value="1"/>
</dbReference>
<dbReference type="PROSITE" id="PS50011">
    <property type="entry name" value="PROTEIN_KINASE_DOM"/>
    <property type="match status" value="1"/>
</dbReference>
<feature type="binding site" evidence="1">
    <location>
        <position position="37"/>
    </location>
    <ligand>
        <name>ATP</name>
        <dbReference type="ChEBI" id="CHEBI:30616"/>
    </ligand>
</feature>
<evidence type="ECO:0000259" key="2">
    <source>
        <dbReference type="PROSITE" id="PS50011"/>
    </source>
</evidence>
<dbReference type="InterPro" id="IPR017441">
    <property type="entry name" value="Protein_kinase_ATP_BS"/>
</dbReference>
<dbReference type="EMBL" id="JACBKZ010000011">
    <property type="protein sequence ID" value="KAF5938822.1"/>
    <property type="molecule type" value="Genomic_DNA"/>
</dbReference>
<dbReference type="GO" id="GO:0007165">
    <property type="term" value="P:signal transduction"/>
    <property type="evidence" value="ECO:0007669"/>
    <property type="project" value="TreeGrafter"/>
</dbReference>
<dbReference type="InterPro" id="IPR000719">
    <property type="entry name" value="Prot_kinase_dom"/>
</dbReference>
<dbReference type="SMART" id="SM00220">
    <property type="entry name" value="S_TKc"/>
    <property type="match status" value="1"/>
</dbReference>
<dbReference type="Gene3D" id="1.10.510.10">
    <property type="entry name" value="Transferase(Phosphotransferase) domain 1"/>
    <property type="match status" value="1"/>
</dbReference>
<evidence type="ECO:0000256" key="1">
    <source>
        <dbReference type="PROSITE-ProRule" id="PRU10141"/>
    </source>
</evidence>
<sequence>MIWTRGKTLGSGGSSMVSLATVVSPTTNGLPSVMAVKSAPIYESYLLCKERELHSKFEGCPYVLCCSGDDITMDAEGEHWCNIWLEYAAGGSLTDRIQSFGRGLPESENILLVDTNDDLSMSVSGNRRRVKESIAKIADRGLAKKAGQRQKGKGRLRGSTLYMAPESIQDEQYDSHTDIWALGCTVLQMMASKEPWECDQIQKE</sequence>
<gene>
    <name evidence="3" type="ORF">HYC85_023081</name>
</gene>
<evidence type="ECO:0000313" key="3">
    <source>
        <dbReference type="EMBL" id="KAF5938822.1"/>
    </source>
</evidence>
<dbReference type="PANTHER" id="PTHR48011">
    <property type="entry name" value="CCR4-NOT TRANSCRIPTIONAL COMPLEX SUBUNIT CAF120-RELATED"/>
    <property type="match status" value="1"/>
</dbReference>
<proteinExistence type="predicted"/>
<dbReference type="InterPro" id="IPR011009">
    <property type="entry name" value="Kinase-like_dom_sf"/>
</dbReference>
<name>A0A7J7GDI4_CAMSI</name>
<dbReference type="PANTHER" id="PTHR48011:SF18">
    <property type="entry name" value="MITOGEN-ACTIVATED PROTEIN KINASE KINASE KINASE 19-RELATED"/>
    <property type="match status" value="1"/>
</dbReference>
<dbReference type="SUPFAM" id="SSF56112">
    <property type="entry name" value="Protein kinase-like (PK-like)"/>
    <property type="match status" value="1"/>
</dbReference>
<dbReference type="GO" id="GO:0004672">
    <property type="term" value="F:protein kinase activity"/>
    <property type="evidence" value="ECO:0007669"/>
    <property type="project" value="InterPro"/>
</dbReference>